<dbReference type="InterPro" id="IPR018958">
    <property type="entry name" value="Knr4/Smi1-like_dom"/>
</dbReference>
<dbReference type="AlphaFoldDB" id="A0A926HUP8"/>
<dbReference type="Gene3D" id="3.40.1580.10">
    <property type="entry name" value="SMI1/KNR4-like"/>
    <property type="match status" value="1"/>
</dbReference>
<reference evidence="2" key="1">
    <citation type="submission" date="2020-08" db="EMBL/GenBank/DDBJ databases">
        <title>Genome public.</title>
        <authorList>
            <person name="Liu C."/>
            <person name="Sun Q."/>
        </authorList>
    </citation>
    <scope>NUCLEOTIDE SEQUENCE</scope>
    <source>
        <strain evidence="2">BX7</strain>
    </source>
</reference>
<accession>A0A926HUP8</accession>
<dbReference type="Proteomes" id="UP000620366">
    <property type="component" value="Unassembled WGS sequence"/>
</dbReference>
<organism evidence="2 3">
    <name type="scientific">Feifania hominis</name>
    <dbReference type="NCBI Taxonomy" id="2763660"/>
    <lineage>
        <taxon>Bacteria</taxon>
        <taxon>Bacillati</taxon>
        <taxon>Bacillota</taxon>
        <taxon>Clostridia</taxon>
        <taxon>Eubacteriales</taxon>
        <taxon>Feifaniaceae</taxon>
        <taxon>Feifania</taxon>
    </lineage>
</organism>
<proteinExistence type="predicted"/>
<gene>
    <name evidence="2" type="ORF">H8695_10610</name>
</gene>
<protein>
    <submittedName>
        <fullName evidence="2">SMI1/KNR4 family protein</fullName>
    </submittedName>
</protein>
<dbReference type="SUPFAM" id="SSF160631">
    <property type="entry name" value="SMI1/KNR4-like"/>
    <property type="match status" value="1"/>
</dbReference>
<dbReference type="SMART" id="SM00860">
    <property type="entry name" value="SMI1_KNR4"/>
    <property type="match status" value="1"/>
</dbReference>
<keyword evidence="3" id="KW-1185">Reference proteome</keyword>
<sequence length="147" mass="16742">MKLEKTFGKLSSAQISELENQLNISLPDDYKSFLAETNGGGIDLDTDFLIHIDDINESASVDVFFGFTPQTDYTDLLYWNKTYGGDMVEDSIIIGSSLESGFIVLICNEEDAGVYYWDHTYHFKQSDDEYNTYFIADTFTDFVKQCP</sequence>
<evidence type="ECO:0000259" key="1">
    <source>
        <dbReference type="SMART" id="SM00860"/>
    </source>
</evidence>
<evidence type="ECO:0000313" key="2">
    <source>
        <dbReference type="EMBL" id="MBC8537139.1"/>
    </source>
</evidence>
<feature type="domain" description="Knr4/Smi1-like" evidence="1">
    <location>
        <begin position="9"/>
        <end position="145"/>
    </location>
</feature>
<dbReference type="EMBL" id="JACRSP010000005">
    <property type="protein sequence ID" value="MBC8537139.1"/>
    <property type="molecule type" value="Genomic_DNA"/>
</dbReference>
<name>A0A926HUP8_9FIRM</name>
<dbReference type="Pfam" id="PF09346">
    <property type="entry name" value="SMI1_KNR4"/>
    <property type="match status" value="1"/>
</dbReference>
<dbReference type="InterPro" id="IPR037883">
    <property type="entry name" value="Knr4/Smi1-like_sf"/>
</dbReference>
<dbReference type="RefSeq" id="WP_249301453.1">
    <property type="nucleotide sequence ID" value="NZ_JACRSP010000005.1"/>
</dbReference>
<comment type="caution">
    <text evidence="2">The sequence shown here is derived from an EMBL/GenBank/DDBJ whole genome shotgun (WGS) entry which is preliminary data.</text>
</comment>
<evidence type="ECO:0000313" key="3">
    <source>
        <dbReference type="Proteomes" id="UP000620366"/>
    </source>
</evidence>